<dbReference type="InterPro" id="IPR019714">
    <property type="entry name" value="2-haloacid_dehalogenase_DehI"/>
</dbReference>
<gene>
    <name evidence="1" type="ORF">HY618_07960</name>
</gene>
<organism evidence="1 2">
    <name type="scientific">Tectimicrobiota bacterium</name>
    <dbReference type="NCBI Taxonomy" id="2528274"/>
    <lineage>
        <taxon>Bacteria</taxon>
        <taxon>Pseudomonadati</taxon>
        <taxon>Nitrospinota/Tectimicrobiota group</taxon>
        <taxon>Candidatus Tectimicrobiota</taxon>
    </lineage>
</organism>
<dbReference type="Gene3D" id="1.20.1290.10">
    <property type="entry name" value="AhpD-like"/>
    <property type="match status" value="1"/>
</dbReference>
<dbReference type="Pfam" id="PF10778">
    <property type="entry name" value="DehI"/>
    <property type="match status" value="1"/>
</dbReference>
<accession>A0A932ZXH9</accession>
<sequence>MDDAELAEVSEEAASGRVAEILGDVRRVLRVTQAAFFFRALAVHEAYLAAAWEALRPNVSIAYFERCADGLRMRMVPPMPPDVPEHGEALEELGYPAGRVAEIAAILDLYNYANPKNLILAAALKGALNGVRMGGVKPGHAGDLAPLPLGPPRSMRKAPLLDPARAQGRARAVFDEIGRSSPGGAVGSVWRALGNHPEYLELAWGFVREESQKKGFEITVSLSQGAAAAAAQEFPHPVALGRAQALALGLGEAEVDLIDRTLDRFIHLIPRTNSSILLLKAALAGEGRVRRKPFEGE</sequence>
<evidence type="ECO:0000313" key="1">
    <source>
        <dbReference type="EMBL" id="MBI4252380.1"/>
    </source>
</evidence>
<evidence type="ECO:0000313" key="2">
    <source>
        <dbReference type="Proteomes" id="UP000752292"/>
    </source>
</evidence>
<dbReference type="EMBL" id="JACQRX010000345">
    <property type="protein sequence ID" value="MBI4252380.1"/>
    <property type="molecule type" value="Genomic_DNA"/>
</dbReference>
<name>A0A932ZXH9_UNCTE</name>
<dbReference type="SUPFAM" id="SSF69118">
    <property type="entry name" value="AhpD-like"/>
    <property type="match status" value="1"/>
</dbReference>
<dbReference type="InterPro" id="IPR029032">
    <property type="entry name" value="AhpD-like"/>
</dbReference>
<proteinExistence type="predicted"/>
<reference evidence="1" key="1">
    <citation type="submission" date="2020-07" db="EMBL/GenBank/DDBJ databases">
        <title>Huge and variable diversity of episymbiotic CPR bacteria and DPANN archaea in groundwater ecosystems.</title>
        <authorList>
            <person name="He C.Y."/>
            <person name="Keren R."/>
            <person name="Whittaker M."/>
            <person name="Farag I.F."/>
            <person name="Doudna J."/>
            <person name="Cate J.H.D."/>
            <person name="Banfield J.F."/>
        </authorList>
    </citation>
    <scope>NUCLEOTIDE SEQUENCE</scope>
    <source>
        <strain evidence="1">NC_groundwater_1370_Ag_S-0.2um_69_93</strain>
    </source>
</reference>
<dbReference type="GO" id="GO:0019120">
    <property type="term" value="F:hydrolase activity, acting on acid halide bonds, in C-halide compounds"/>
    <property type="evidence" value="ECO:0007669"/>
    <property type="project" value="InterPro"/>
</dbReference>
<dbReference type="AlphaFoldDB" id="A0A932ZXH9"/>
<dbReference type="Proteomes" id="UP000752292">
    <property type="component" value="Unassembled WGS sequence"/>
</dbReference>
<protein>
    <submittedName>
        <fullName evidence="1">Uncharacterized protein</fullName>
    </submittedName>
</protein>
<comment type="caution">
    <text evidence="1">The sequence shown here is derived from an EMBL/GenBank/DDBJ whole genome shotgun (WGS) entry which is preliminary data.</text>
</comment>